<dbReference type="FunFam" id="1.10.3210.10:FF:000008">
    <property type="entry name" value="3'-5' exoribonuclease YhaM"/>
    <property type="match status" value="1"/>
</dbReference>
<dbReference type="AlphaFoldDB" id="A0A1X0VGA7"/>
<evidence type="ECO:0000313" key="5">
    <source>
        <dbReference type="Proteomes" id="UP000192288"/>
    </source>
</evidence>
<name>A0A1X0VGA7_LEUPS</name>
<dbReference type="PANTHER" id="PTHR37294:SF1">
    <property type="entry name" value="3'-5' EXORIBONUCLEASE YHAM"/>
    <property type="match status" value="1"/>
</dbReference>
<feature type="domain" description="HD/PDEase" evidence="3">
    <location>
        <begin position="156"/>
        <end position="290"/>
    </location>
</feature>
<dbReference type="PANTHER" id="PTHR37294">
    <property type="entry name" value="3'-5' EXORIBONUCLEASE YHAM"/>
    <property type="match status" value="1"/>
</dbReference>
<evidence type="ECO:0000313" key="4">
    <source>
        <dbReference type="EMBL" id="ORI98616.1"/>
    </source>
</evidence>
<dbReference type="RefSeq" id="WP_004915971.1">
    <property type="nucleotide sequence ID" value="NZ_MPLS01000002.1"/>
</dbReference>
<protein>
    <submittedName>
        <fullName evidence="4">3'-5' exonuclease</fullName>
    </submittedName>
</protein>
<dbReference type="EMBL" id="MPLS01000002">
    <property type="protein sequence ID" value="ORI98616.1"/>
    <property type="molecule type" value="Genomic_DNA"/>
</dbReference>
<accession>A0A1X0VGA7</accession>
<dbReference type="Gene3D" id="1.10.3210.10">
    <property type="entry name" value="Hypothetical protein af1432"/>
    <property type="match status" value="1"/>
</dbReference>
<keyword evidence="1" id="KW-0378">Hydrolase</keyword>
<dbReference type="GO" id="GO:0004527">
    <property type="term" value="F:exonuclease activity"/>
    <property type="evidence" value="ECO:0007669"/>
    <property type="project" value="UniProtKB-KW"/>
</dbReference>
<keyword evidence="2 4" id="KW-0540">Nuclease</keyword>
<dbReference type="eggNOG" id="COG3481">
    <property type="taxonomic scope" value="Bacteria"/>
</dbReference>
<keyword evidence="2 4" id="KW-0269">Exonuclease</keyword>
<dbReference type="CDD" id="cd04492">
    <property type="entry name" value="YhaM_OBF_like"/>
    <property type="match status" value="1"/>
</dbReference>
<proteinExistence type="predicted"/>
<dbReference type="InterPro" id="IPR050798">
    <property type="entry name" value="YhaM_exoribonuc/phosphodiest"/>
</dbReference>
<gene>
    <name evidence="4" type="ORF">BMR96_01010</name>
</gene>
<organism evidence="4 5">
    <name type="scientific">Leuconostoc pseudomesenteroides</name>
    <dbReference type="NCBI Taxonomy" id="33968"/>
    <lineage>
        <taxon>Bacteria</taxon>
        <taxon>Bacillati</taxon>
        <taxon>Bacillota</taxon>
        <taxon>Bacilli</taxon>
        <taxon>Lactobacillales</taxon>
        <taxon>Lactobacillaceae</taxon>
        <taxon>Leuconostoc</taxon>
    </lineage>
</organism>
<dbReference type="InterPro" id="IPR006675">
    <property type="entry name" value="HDIG_dom"/>
</dbReference>
<evidence type="ECO:0000256" key="2">
    <source>
        <dbReference type="ARBA" id="ARBA00022839"/>
    </source>
</evidence>
<dbReference type="SMART" id="SM00471">
    <property type="entry name" value="HDc"/>
    <property type="match status" value="1"/>
</dbReference>
<evidence type="ECO:0000256" key="1">
    <source>
        <dbReference type="ARBA" id="ARBA00022801"/>
    </source>
</evidence>
<dbReference type="SUPFAM" id="SSF109604">
    <property type="entry name" value="HD-domain/PDEase-like"/>
    <property type="match status" value="1"/>
</dbReference>
<comment type="caution">
    <text evidence="4">The sequence shown here is derived from an EMBL/GenBank/DDBJ whole genome shotgun (WGS) entry which is preliminary data.</text>
</comment>
<sequence length="320" mass="35692">MTKLLANYQDSEHVDSFALIKSADVRLTKNGKTYIGLVFSDRSGDLPGNLWDATEEQITCFVPGKIVKLQGVRGSYHDQPQVQITNVRLTESGEPENPSDFMVHAPIKEADMNDALNDYIFLIVNPTWNRLVRRLFTQYHDAFLRYPAAKSNHHAFAGGLAFHSLSIAKLAKGVAGQYPQLNQELLIAGALLHDLGKTIELSGPVATQYTLSGNLIGHITLIDEQIVLAARELKFDLQDEDLILLRHVVLSHHGILEYGSPVRPVVMEAEVLHQLDELDAGIQMMSGVMEKTAEGSFSDRVFGLDNRKFYKPENRDQTTL</sequence>
<dbReference type="InterPro" id="IPR003607">
    <property type="entry name" value="HD/PDEase_dom"/>
</dbReference>
<dbReference type="CDD" id="cd00077">
    <property type="entry name" value="HDc"/>
    <property type="match status" value="1"/>
</dbReference>
<reference evidence="4 5" key="1">
    <citation type="journal article" date="2017" name="Front. Microbiol.">
        <title>Genomic Characterization of Dairy Associated Leuconostoc Species and Diversity of Leuconostocs in Undefined Mixed Mesophilic Starter Cultures.</title>
        <authorList>
            <person name="Frantzen C.A."/>
            <person name="Kot W."/>
            <person name="Pedersen T.B."/>
            <person name="Ardo Y.M."/>
            <person name="Broadbent J.R."/>
            <person name="Neve H."/>
            <person name="Hansen L.H."/>
            <person name="Dal Bello F."/>
            <person name="Ostlie H.M."/>
            <person name="Kleppen H.P."/>
            <person name="Vogensen F.K."/>
            <person name="Holo H."/>
        </authorList>
    </citation>
    <scope>NUCLEOTIDE SEQUENCE [LARGE SCALE GENOMIC DNA]</scope>
    <source>
        <strain evidence="4 5">LMGCF08</strain>
    </source>
</reference>
<dbReference type="Pfam" id="PF01966">
    <property type="entry name" value="HD"/>
    <property type="match status" value="1"/>
</dbReference>
<dbReference type="InterPro" id="IPR006674">
    <property type="entry name" value="HD_domain"/>
</dbReference>
<evidence type="ECO:0000259" key="3">
    <source>
        <dbReference type="SMART" id="SM00471"/>
    </source>
</evidence>
<dbReference type="STRING" id="33968.BMS77_02545"/>
<dbReference type="GO" id="GO:0031125">
    <property type="term" value="P:rRNA 3'-end processing"/>
    <property type="evidence" value="ECO:0007669"/>
    <property type="project" value="TreeGrafter"/>
</dbReference>
<dbReference type="NCBIfam" id="TIGR00277">
    <property type="entry name" value="HDIG"/>
    <property type="match status" value="1"/>
</dbReference>
<dbReference type="Proteomes" id="UP000192288">
    <property type="component" value="Unassembled WGS sequence"/>
</dbReference>